<evidence type="ECO:0000313" key="1">
    <source>
        <dbReference type="EMBL" id="MBB4906243.1"/>
    </source>
</evidence>
<sequence length="85" mass="8973">MFDRSPALPSSIHERRIGLFLPETTAEPPLGMAYALYRLGRPHVGAGRRKIMAVALIGDVDRAVAIAAENGTGSLKSGSAEVRAS</sequence>
<name>A0A7W7Q3N6_9PSEU</name>
<proteinExistence type="predicted"/>
<dbReference type="AlphaFoldDB" id="A0A7W7Q3N6"/>
<reference evidence="1 2" key="1">
    <citation type="submission" date="2020-08" db="EMBL/GenBank/DDBJ databases">
        <title>Genomic Encyclopedia of Type Strains, Phase III (KMG-III): the genomes of soil and plant-associated and newly described type strains.</title>
        <authorList>
            <person name="Whitman W."/>
        </authorList>
    </citation>
    <scope>NUCLEOTIDE SEQUENCE [LARGE SCALE GENOMIC DNA]</scope>
    <source>
        <strain evidence="1 2">CECT 8960</strain>
    </source>
</reference>
<protein>
    <submittedName>
        <fullName evidence="1">Uncharacterized protein</fullName>
    </submittedName>
</protein>
<dbReference type="EMBL" id="JACHJQ010000002">
    <property type="protein sequence ID" value="MBB4906243.1"/>
    <property type="molecule type" value="Genomic_DNA"/>
</dbReference>
<dbReference type="Proteomes" id="UP000520767">
    <property type="component" value="Unassembled WGS sequence"/>
</dbReference>
<keyword evidence="2" id="KW-1185">Reference proteome</keyword>
<accession>A0A7W7Q3N6</accession>
<evidence type="ECO:0000313" key="2">
    <source>
        <dbReference type="Proteomes" id="UP000520767"/>
    </source>
</evidence>
<organism evidence="1 2">
    <name type="scientific">Actinophytocola algeriensis</name>
    <dbReference type="NCBI Taxonomy" id="1768010"/>
    <lineage>
        <taxon>Bacteria</taxon>
        <taxon>Bacillati</taxon>
        <taxon>Actinomycetota</taxon>
        <taxon>Actinomycetes</taxon>
        <taxon>Pseudonocardiales</taxon>
        <taxon>Pseudonocardiaceae</taxon>
    </lineage>
</organism>
<comment type="caution">
    <text evidence="1">The sequence shown here is derived from an EMBL/GenBank/DDBJ whole genome shotgun (WGS) entry which is preliminary data.</text>
</comment>
<gene>
    <name evidence="1" type="ORF">FHR82_002460</name>
</gene>